<dbReference type="InterPro" id="IPR026444">
    <property type="entry name" value="Secre_tail"/>
</dbReference>
<comment type="caution">
    <text evidence="2">The sequence shown here is derived from an EMBL/GenBank/DDBJ whole genome shotgun (WGS) entry which is preliminary data.</text>
</comment>
<feature type="domain" description="Secretion system C-terminal sorting" evidence="1">
    <location>
        <begin position="87"/>
        <end position="155"/>
    </location>
</feature>
<protein>
    <recommendedName>
        <fullName evidence="1">Secretion system C-terminal sorting domain-containing protein</fullName>
    </recommendedName>
</protein>
<proteinExistence type="predicted"/>
<dbReference type="EMBL" id="VSSQ01032996">
    <property type="protein sequence ID" value="MPM84451.1"/>
    <property type="molecule type" value="Genomic_DNA"/>
</dbReference>
<dbReference type="NCBIfam" id="TIGR04183">
    <property type="entry name" value="Por_Secre_tail"/>
    <property type="match status" value="1"/>
</dbReference>
<evidence type="ECO:0000259" key="1">
    <source>
        <dbReference type="Pfam" id="PF18962"/>
    </source>
</evidence>
<gene>
    <name evidence="2" type="ORF">SDC9_131523</name>
</gene>
<sequence length="163" mass="17841">MKFDYNRTGAFFDLGLLPATDCVDSLILVYREDPAHDWEIFPFTKTGNVYAGILTTPYGRTGEYALAVGEPGQSGIGMSAKDKGMLIYPNPAADQVFIENIPMECEDISICDSNGKSVLTKKVPDGYASVLISVYNLPPGKYFLIASDNKNNRISETVLTVIK</sequence>
<name>A0A645D5E2_9ZZZZ</name>
<accession>A0A645D5E2</accession>
<reference evidence="2" key="1">
    <citation type="submission" date="2019-08" db="EMBL/GenBank/DDBJ databases">
        <authorList>
            <person name="Kucharzyk K."/>
            <person name="Murdoch R.W."/>
            <person name="Higgins S."/>
            <person name="Loffler F."/>
        </authorList>
    </citation>
    <scope>NUCLEOTIDE SEQUENCE</scope>
</reference>
<evidence type="ECO:0000313" key="2">
    <source>
        <dbReference type="EMBL" id="MPM84451.1"/>
    </source>
</evidence>
<dbReference type="Pfam" id="PF18962">
    <property type="entry name" value="Por_Secre_tail"/>
    <property type="match status" value="1"/>
</dbReference>
<organism evidence="2">
    <name type="scientific">bioreactor metagenome</name>
    <dbReference type="NCBI Taxonomy" id="1076179"/>
    <lineage>
        <taxon>unclassified sequences</taxon>
        <taxon>metagenomes</taxon>
        <taxon>ecological metagenomes</taxon>
    </lineage>
</organism>
<dbReference type="AlphaFoldDB" id="A0A645D5E2"/>